<sequence>MALDLVLLHGAEGAKAHVERHVPNSYPLGDDLLQKLLGKVEARRGCGGAAQFPGVNGLIPLPVLQFLSDIGRQGHFAQAFQNLQENSLVVELHQPVAALHLADDLAGQFSVPKGHLRAGTHLFARADKTLPDALPLVHQQQHLAGPAAGQPMAQKTGGQNAGVVQNQAVPLCQEIWKLVKMVVLPGPRGLVQRQQTRRVPLFNRRLRNEFLGQVVVKIAGLHENLHGSAC</sequence>
<protein>
    <submittedName>
        <fullName evidence="1">Uncharacterized protein</fullName>
    </submittedName>
</protein>
<organism evidence="1">
    <name type="scientific">bioreactor metagenome</name>
    <dbReference type="NCBI Taxonomy" id="1076179"/>
    <lineage>
        <taxon>unclassified sequences</taxon>
        <taxon>metagenomes</taxon>
        <taxon>ecological metagenomes</taxon>
    </lineage>
</organism>
<reference evidence="1" key="1">
    <citation type="submission" date="2019-08" db="EMBL/GenBank/DDBJ databases">
        <authorList>
            <person name="Kucharzyk K."/>
            <person name="Murdoch R.W."/>
            <person name="Higgins S."/>
            <person name="Loffler F."/>
        </authorList>
    </citation>
    <scope>NUCLEOTIDE SEQUENCE</scope>
</reference>
<evidence type="ECO:0000313" key="1">
    <source>
        <dbReference type="EMBL" id="MPM81411.1"/>
    </source>
</evidence>
<proteinExistence type="predicted"/>
<comment type="caution">
    <text evidence="1">The sequence shown here is derived from an EMBL/GenBank/DDBJ whole genome shotgun (WGS) entry which is preliminary data.</text>
</comment>
<accession>A0A645CWX7</accession>
<name>A0A645CWX7_9ZZZZ</name>
<gene>
    <name evidence="1" type="ORF">SDC9_128464</name>
</gene>
<dbReference type="AlphaFoldDB" id="A0A645CWX7"/>
<dbReference type="EMBL" id="VSSQ01030765">
    <property type="protein sequence ID" value="MPM81411.1"/>
    <property type="molecule type" value="Genomic_DNA"/>
</dbReference>